<proteinExistence type="predicted"/>
<evidence type="ECO:0000313" key="1">
    <source>
        <dbReference type="EMBL" id="MFC3148169.1"/>
    </source>
</evidence>
<dbReference type="Proteomes" id="UP001595556">
    <property type="component" value="Unassembled WGS sequence"/>
</dbReference>
<organism evidence="1 2">
    <name type="scientific">Piscinibacterium candidicorallinum</name>
    <dbReference type="NCBI Taxonomy" id="1793872"/>
    <lineage>
        <taxon>Bacteria</taxon>
        <taxon>Pseudomonadati</taxon>
        <taxon>Pseudomonadota</taxon>
        <taxon>Betaproteobacteria</taxon>
        <taxon>Burkholderiales</taxon>
        <taxon>Piscinibacterium</taxon>
    </lineage>
</organism>
<sequence>MQWIAALVLIVSVALSVRACQREQRVVAPPVMAEPVQVNLATPRTFEFKGHQLTAVADFEVQARLLSAEEYNWDAGAKLAPIDFALGWNRMSDEQVLKQLTIKQDVRFFTYRWEDSPPIPPEEIIRSASNMHLIPADAQIERQLFAVQKGSRVRLRGQLVDVRGPNGFTWNSSRTREDTGNGACELVFVTGVEVVR</sequence>
<accession>A0ABV7H2N3</accession>
<keyword evidence="2" id="KW-1185">Reference proteome</keyword>
<protein>
    <recommendedName>
        <fullName evidence="3">Lipoprotein</fullName>
    </recommendedName>
</protein>
<name>A0ABV7H2N3_9BURK</name>
<gene>
    <name evidence="1" type="ORF">ACFOEN_10995</name>
</gene>
<dbReference type="EMBL" id="JBHRTI010000004">
    <property type="protein sequence ID" value="MFC3148169.1"/>
    <property type="molecule type" value="Genomic_DNA"/>
</dbReference>
<comment type="caution">
    <text evidence="1">The sequence shown here is derived from an EMBL/GenBank/DDBJ whole genome shotgun (WGS) entry which is preliminary data.</text>
</comment>
<evidence type="ECO:0008006" key="3">
    <source>
        <dbReference type="Google" id="ProtNLM"/>
    </source>
</evidence>
<reference evidence="2" key="1">
    <citation type="journal article" date="2019" name="Int. J. Syst. Evol. Microbiol.">
        <title>The Global Catalogue of Microorganisms (GCM) 10K type strain sequencing project: providing services to taxonomists for standard genome sequencing and annotation.</title>
        <authorList>
            <consortium name="The Broad Institute Genomics Platform"/>
            <consortium name="The Broad Institute Genome Sequencing Center for Infectious Disease"/>
            <person name="Wu L."/>
            <person name="Ma J."/>
        </authorList>
    </citation>
    <scope>NUCLEOTIDE SEQUENCE [LARGE SCALE GENOMIC DNA]</scope>
    <source>
        <strain evidence="2">KCTC 52168</strain>
    </source>
</reference>
<evidence type="ECO:0000313" key="2">
    <source>
        <dbReference type="Proteomes" id="UP001595556"/>
    </source>
</evidence>
<dbReference type="RefSeq" id="WP_377303855.1">
    <property type="nucleotide sequence ID" value="NZ_CP180191.1"/>
</dbReference>